<feature type="region of interest" description="Disordered" evidence="1">
    <location>
        <begin position="1"/>
        <end position="87"/>
    </location>
</feature>
<evidence type="ECO:0000313" key="3">
    <source>
        <dbReference type="Proteomes" id="UP000299102"/>
    </source>
</evidence>
<dbReference type="EMBL" id="BGZK01001010">
    <property type="protein sequence ID" value="GBP68390.1"/>
    <property type="molecule type" value="Genomic_DNA"/>
</dbReference>
<feature type="compositionally biased region" description="Basic and acidic residues" evidence="1">
    <location>
        <begin position="128"/>
        <end position="142"/>
    </location>
</feature>
<name>A0A4C1XYU0_EUMVA</name>
<organism evidence="2 3">
    <name type="scientific">Eumeta variegata</name>
    <name type="common">Bagworm moth</name>
    <name type="synonym">Eumeta japonica</name>
    <dbReference type="NCBI Taxonomy" id="151549"/>
    <lineage>
        <taxon>Eukaryota</taxon>
        <taxon>Metazoa</taxon>
        <taxon>Ecdysozoa</taxon>
        <taxon>Arthropoda</taxon>
        <taxon>Hexapoda</taxon>
        <taxon>Insecta</taxon>
        <taxon>Pterygota</taxon>
        <taxon>Neoptera</taxon>
        <taxon>Endopterygota</taxon>
        <taxon>Lepidoptera</taxon>
        <taxon>Glossata</taxon>
        <taxon>Ditrysia</taxon>
        <taxon>Tineoidea</taxon>
        <taxon>Psychidae</taxon>
        <taxon>Oiketicinae</taxon>
        <taxon>Eumeta</taxon>
    </lineage>
</organism>
<comment type="caution">
    <text evidence="2">The sequence shown here is derived from an EMBL/GenBank/DDBJ whole genome shotgun (WGS) entry which is preliminary data.</text>
</comment>
<feature type="compositionally biased region" description="Basic and acidic residues" evidence="1">
    <location>
        <begin position="15"/>
        <end position="24"/>
    </location>
</feature>
<evidence type="ECO:0000313" key="2">
    <source>
        <dbReference type="EMBL" id="GBP68390.1"/>
    </source>
</evidence>
<reference evidence="2 3" key="1">
    <citation type="journal article" date="2019" name="Commun. Biol.">
        <title>The bagworm genome reveals a unique fibroin gene that provides high tensile strength.</title>
        <authorList>
            <person name="Kono N."/>
            <person name="Nakamura H."/>
            <person name="Ohtoshi R."/>
            <person name="Tomita M."/>
            <person name="Numata K."/>
            <person name="Arakawa K."/>
        </authorList>
    </citation>
    <scope>NUCLEOTIDE SEQUENCE [LARGE SCALE GENOMIC DNA]</scope>
</reference>
<dbReference type="Proteomes" id="UP000299102">
    <property type="component" value="Unassembled WGS sequence"/>
</dbReference>
<feature type="compositionally biased region" description="Basic and acidic residues" evidence="1">
    <location>
        <begin position="34"/>
        <end position="70"/>
    </location>
</feature>
<dbReference type="AlphaFoldDB" id="A0A4C1XYU0"/>
<evidence type="ECO:0000256" key="1">
    <source>
        <dbReference type="SAM" id="MobiDB-lite"/>
    </source>
</evidence>
<gene>
    <name evidence="2" type="ORF">EVAR_38626_1</name>
</gene>
<sequence>MYGSKSWVRHKKNKSRIDAVEMRSLRSMSGVSQKDSRGNRDVGERCGLKEDVLTRVERGGPRGTRAKHDAVAGAGASRGTGYGGCRVLPYSRRPRRARAVSAIRRTASSYRAGQERTATNRVLASRSGDLKESSRDNGRKAPDFVTSKYLPNDT</sequence>
<keyword evidence="3" id="KW-1185">Reference proteome</keyword>
<feature type="region of interest" description="Disordered" evidence="1">
    <location>
        <begin position="104"/>
        <end position="154"/>
    </location>
</feature>
<accession>A0A4C1XYU0</accession>
<proteinExistence type="predicted"/>
<dbReference type="OrthoDB" id="424543at2759"/>
<protein>
    <submittedName>
        <fullName evidence="2">Uncharacterized protein</fullName>
    </submittedName>
</protein>